<evidence type="ECO:0000259" key="2">
    <source>
        <dbReference type="Pfam" id="PF04195"/>
    </source>
</evidence>
<name>A0A371IAS6_MUCPR</name>
<dbReference type="AlphaFoldDB" id="A0A371IAS6"/>
<protein>
    <recommendedName>
        <fullName evidence="2">Transposase (putative) gypsy type domain-containing protein</fullName>
    </recommendedName>
</protein>
<feature type="non-terminal residue" evidence="3">
    <location>
        <position position="1"/>
    </location>
</feature>
<reference evidence="3" key="1">
    <citation type="submission" date="2018-05" db="EMBL/GenBank/DDBJ databases">
        <title>Draft genome of Mucuna pruriens seed.</title>
        <authorList>
            <person name="Nnadi N.E."/>
            <person name="Vos R."/>
            <person name="Hasami M.H."/>
            <person name="Devisetty U.K."/>
            <person name="Aguiy J.C."/>
        </authorList>
    </citation>
    <scope>NUCLEOTIDE SEQUENCE [LARGE SCALE GENOMIC DNA]</scope>
    <source>
        <strain evidence="3">JCA_2017</strain>
    </source>
</reference>
<accession>A0A371IAS6</accession>
<proteinExistence type="predicted"/>
<evidence type="ECO:0000313" key="3">
    <source>
        <dbReference type="EMBL" id="RDY12074.1"/>
    </source>
</evidence>
<gene>
    <name evidence="3" type="ORF">CR513_03186</name>
</gene>
<feature type="non-terminal residue" evidence="3">
    <location>
        <position position="279"/>
    </location>
</feature>
<feature type="compositionally biased region" description="Polar residues" evidence="1">
    <location>
        <begin position="270"/>
        <end position="279"/>
    </location>
</feature>
<dbReference type="OrthoDB" id="1436780at2759"/>
<evidence type="ECO:0000256" key="1">
    <source>
        <dbReference type="SAM" id="MobiDB-lite"/>
    </source>
</evidence>
<dbReference type="Pfam" id="PF04195">
    <property type="entry name" value="Transposase_28"/>
    <property type="match status" value="1"/>
</dbReference>
<dbReference type="PANTHER" id="PTHR31099">
    <property type="entry name" value="OS06G0165300 PROTEIN"/>
    <property type="match status" value="1"/>
</dbReference>
<feature type="region of interest" description="Disordered" evidence="1">
    <location>
        <begin position="251"/>
        <end position="279"/>
    </location>
</feature>
<evidence type="ECO:0000313" key="4">
    <source>
        <dbReference type="Proteomes" id="UP000257109"/>
    </source>
</evidence>
<dbReference type="InterPro" id="IPR007321">
    <property type="entry name" value="Transposase_28"/>
</dbReference>
<organism evidence="3 4">
    <name type="scientific">Mucuna pruriens</name>
    <name type="common">Velvet bean</name>
    <name type="synonym">Dolichos pruriens</name>
    <dbReference type="NCBI Taxonomy" id="157652"/>
    <lineage>
        <taxon>Eukaryota</taxon>
        <taxon>Viridiplantae</taxon>
        <taxon>Streptophyta</taxon>
        <taxon>Embryophyta</taxon>
        <taxon>Tracheophyta</taxon>
        <taxon>Spermatophyta</taxon>
        <taxon>Magnoliopsida</taxon>
        <taxon>eudicotyledons</taxon>
        <taxon>Gunneridae</taxon>
        <taxon>Pentapetalae</taxon>
        <taxon>rosids</taxon>
        <taxon>fabids</taxon>
        <taxon>Fabales</taxon>
        <taxon>Fabaceae</taxon>
        <taxon>Papilionoideae</taxon>
        <taxon>50 kb inversion clade</taxon>
        <taxon>NPAAA clade</taxon>
        <taxon>indigoferoid/millettioid clade</taxon>
        <taxon>Phaseoleae</taxon>
        <taxon>Mucuna</taxon>
    </lineage>
</organism>
<comment type="caution">
    <text evidence="3">The sequence shown here is derived from an EMBL/GenBank/DDBJ whole genome shotgun (WGS) entry which is preliminary data.</text>
</comment>
<sequence>SSSSSSSSSSSPSAEVFPFEIWYRDNSDDDVSSDPYSWVDLEVKKVFSTFTRSSVLLGMAKDVCQSGPWSVTVHPCRSDEPAHVHPSDEAVPVFFLYETLPLKLGIKLPFTSFERSVLRALNVAPTQLHPNSWGFVRAFELICEDLGRAPSLSVFFWFFSLRKSAKVGWTSLSSHPKRKLLKPFLESFKVFKDRFFKVSRGAGGPNILVDTTLVILTFLSTGLLNQPSLSRVPIGFSVEYLKNVRKKLSQASTETSAPQLADVQPAEGSQPPQDQVSSP</sequence>
<feature type="domain" description="Transposase (putative) gypsy type" evidence="2">
    <location>
        <begin position="103"/>
        <end position="162"/>
    </location>
</feature>
<dbReference type="Proteomes" id="UP000257109">
    <property type="component" value="Unassembled WGS sequence"/>
</dbReference>
<dbReference type="EMBL" id="QJKJ01000533">
    <property type="protein sequence ID" value="RDY12074.1"/>
    <property type="molecule type" value="Genomic_DNA"/>
</dbReference>
<keyword evidence="4" id="KW-1185">Reference proteome</keyword>
<dbReference type="PANTHER" id="PTHR31099:SF49">
    <property type="entry name" value="MYOSIN HEAVY CHAIN-LIKE PROTEIN"/>
    <property type="match status" value="1"/>
</dbReference>